<dbReference type="EMBL" id="CAJOBC010000650">
    <property type="protein sequence ID" value="CAF3611386.1"/>
    <property type="molecule type" value="Genomic_DNA"/>
</dbReference>
<dbReference type="InterPro" id="IPR004875">
    <property type="entry name" value="DDE_SF_endonuclease_dom"/>
</dbReference>
<dbReference type="EMBL" id="CAJNOK010006834">
    <property type="protein sequence ID" value="CAF1015833.1"/>
    <property type="molecule type" value="Genomic_DNA"/>
</dbReference>
<organism evidence="2 6">
    <name type="scientific">Didymodactylos carnosus</name>
    <dbReference type="NCBI Taxonomy" id="1234261"/>
    <lineage>
        <taxon>Eukaryota</taxon>
        <taxon>Metazoa</taxon>
        <taxon>Spiralia</taxon>
        <taxon>Gnathifera</taxon>
        <taxon>Rotifera</taxon>
        <taxon>Eurotatoria</taxon>
        <taxon>Bdelloidea</taxon>
        <taxon>Philodinida</taxon>
        <taxon>Philodinidae</taxon>
        <taxon>Didymodactylos</taxon>
    </lineage>
</organism>
<dbReference type="Proteomes" id="UP000681722">
    <property type="component" value="Unassembled WGS sequence"/>
</dbReference>
<protein>
    <recommendedName>
        <fullName evidence="1">DDE-1 domain-containing protein</fullName>
    </recommendedName>
</protein>
<name>A0A813UC94_9BILA</name>
<evidence type="ECO:0000259" key="1">
    <source>
        <dbReference type="Pfam" id="PF03184"/>
    </source>
</evidence>
<dbReference type="Proteomes" id="UP000682733">
    <property type="component" value="Unassembled WGS sequence"/>
</dbReference>
<dbReference type="AlphaFoldDB" id="A0A813UC94"/>
<dbReference type="Proteomes" id="UP000663829">
    <property type="component" value="Unassembled WGS sequence"/>
</dbReference>
<evidence type="ECO:0000313" key="3">
    <source>
        <dbReference type="EMBL" id="CAF1015833.1"/>
    </source>
</evidence>
<reference evidence="2" key="1">
    <citation type="submission" date="2021-02" db="EMBL/GenBank/DDBJ databases">
        <authorList>
            <person name="Nowell W R."/>
        </authorList>
    </citation>
    <scope>NUCLEOTIDE SEQUENCE</scope>
</reference>
<dbReference type="GO" id="GO:0003676">
    <property type="term" value="F:nucleic acid binding"/>
    <property type="evidence" value="ECO:0007669"/>
    <property type="project" value="InterPro"/>
</dbReference>
<dbReference type="Pfam" id="PF03184">
    <property type="entry name" value="DDE_1"/>
    <property type="match status" value="1"/>
</dbReference>
<dbReference type="OrthoDB" id="8194222at2759"/>
<evidence type="ECO:0000313" key="4">
    <source>
        <dbReference type="EMBL" id="CAF3611386.1"/>
    </source>
</evidence>
<gene>
    <name evidence="2" type="ORF">GPM918_LOCUS4734</name>
    <name evidence="3" type="ORF">OVA965_LOCUS15277</name>
    <name evidence="4" type="ORF">SRO942_LOCUS4735</name>
    <name evidence="5" type="ORF">TMI583_LOCUS15285</name>
</gene>
<evidence type="ECO:0000313" key="5">
    <source>
        <dbReference type="EMBL" id="CAF3784940.1"/>
    </source>
</evidence>
<keyword evidence="6" id="KW-1185">Reference proteome</keyword>
<feature type="domain" description="DDE-1" evidence="1">
    <location>
        <begin position="9"/>
        <end position="97"/>
    </location>
</feature>
<dbReference type="Proteomes" id="UP000677228">
    <property type="component" value="Unassembled WGS sequence"/>
</dbReference>
<dbReference type="EMBL" id="CAJOBA010006844">
    <property type="protein sequence ID" value="CAF3784940.1"/>
    <property type="molecule type" value="Genomic_DNA"/>
</dbReference>
<sequence length="126" mass="14406">MFLSLTLTTSKPILLILDGHTSHRRVRTIELAISNGSVWLCILPHSTYIFQPRDITFFKSIKHKYHEILAEYILLLKLFQSTAINKVNIIKGFIATAIYPLDKSAIKNNRLHLRVNQKGLANLAHT</sequence>
<accession>A0A813UC94</accession>
<comment type="caution">
    <text evidence="2">The sequence shown here is derived from an EMBL/GenBank/DDBJ whole genome shotgun (WGS) entry which is preliminary data.</text>
</comment>
<evidence type="ECO:0000313" key="6">
    <source>
        <dbReference type="Proteomes" id="UP000663829"/>
    </source>
</evidence>
<dbReference type="EMBL" id="CAJNOQ010000650">
    <property type="protein sequence ID" value="CAF0824707.1"/>
    <property type="molecule type" value="Genomic_DNA"/>
</dbReference>
<proteinExistence type="predicted"/>
<evidence type="ECO:0000313" key="2">
    <source>
        <dbReference type="EMBL" id="CAF0824707.1"/>
    </source>
</evidence>